<dbReference type="OrthoDB" id="3743899at2"/>
<keyword evidence="6" id="KW-1185">Reference proteome</keyword>
<dbReference type="InterPro" id="IPR020904">
    <property type="entry name" value="Sc_DH/Rdtase_CS"/>
</dbReference>
<feature type="domain" description="Ketoreductase" evidence="4">
    <location>
        <begin position="12"/>
        <end position="192"/>
    </location>
</feature>
<dbReference type="InterPro" id="IPR036291">
    <property type="entry name" value="NAD(P)-bd_dom_sf"/>
</dbReference>
<dbReference type="InterPro" id="IPR057326">
    <property type="entry name" value="KR_dom"/>
</dbReference>
<proteinExistence type="inferred from homology"/>
<dbReference type="NCBIfam" id="NF004526">
    <property type="entry name" value="PRK05872.1"/>
    <property type="match status" value="1"/>
</dbReference>
<dbReference type="FunFam" id="3.40.50.720:FF:000084">
    <property type="entry name" value="Short-chain dehydrogenase reductase"/>
    <property type="match status" value="1"/>
</dbReference>
<dbReference type="Proteomes" id="UP000193090">
    <property type="component" value="Unassembled WGS sequence"/>
</dbReference>
<protein>
    <submittedName>
        <fullName evidence="5">Short-chain dehydrogenase</fullName>
    </submittedName>
</protein>
<organism evidence="5 6">
    <name type="scientific">Mycolicibacillus trivialis</name>
    <dbReference type="NCBI Taxonomy" id="1798"/>
    <lineage>
        <taxon>Bacteria</taxon>
        <taxon>Bacillati</taxon>
        <taxon>Actinomycetota</taxon>
        <taxon>Actinomycetes</taxon>
        <taxon>Mycobacteriales</taxon>
        <taxon>Mycobacteriaceae</taxon>
        <taxon>Mycolicibacillus</taxon>
    </lineage>
</organism>
<dbReference type="PROSITE" id="PS00061">
    <property type="entry name" value="ADH_SHORT"/>
    <property type="match status" value="1"/>
</dbReference>
<evidence type="ECO:0000256" key="2">
    <source>
        <dbReference type="ARBA" id="ARBA00023002"/>
    </source>
</evidence>
<name>A0A1X2EEN6_9MYCO</name>
<comment type="caution">
    <text evidence="5">The sequence shown here is derived from an EMBL/GenBank/DDBJ whole genome shotgun (WGS) entry which is preliminary data.</text>
</comment>
<dbReference type="Gene3D" id="3.40.50.720">
    <property type="entry name" value="NAD(P)-binding Rossmann-like Domain"/>
    <property type="match status" value="1"/>
</dbReference>
<dbReference type="RefSeq" id="WP_085111257.1">
    <property type="nucleotide sequence ID" value="NZ_JACKSN010000167.1"/>
</dbReference>
<evidence type="ECO:0000259" key="4">
    <source>
        <dbReference type="SMART" id="SM00822"/>
    </source>
</evidence>
<comment type="similarity">
    <text evidence="1 3">Belongs to the short-chain dehydrogenases/reductases (SDR) family.</text>
</comment>
<reference evidence="5 6" key="1">
    <citation type="submission" date="2016-01" db="EMBL/GenBank/DDBJ databases">
        <title>The new phylogeny of the genus Mycobacterium.</title>
        <authorList>
            <person name="Tarcisio F."/>
            <person name="Conor M."/>
            <person name="Antonella G."/>
            <person name="Elisabetta G."/>
            <person name="Giulia F.S."/>
            <person name="Sara T."/>
            <person name="Anna F."/>
            <person name="Clotilde B."/>
            <person name="Roberto B."/>
            <person name="Veronica D.S."/>
            <person name="Fabio R."/>
            <person name="Monica P."/>
            <person name="Olivier J."/>
            <person name="Enrico T."/>
            <person name="Nicola S."/>
        </authorList>
    </citation>
    <scope>NUCLEOTIDE SEQUENCE [LARGE SCALE GENOMIC DNA]</scope>
    <source>
        <strain evidence="5 6">DSM 44153</strain>
    </source>
</reference>
<dbReference type="GO" id="GO:0016020">
    <property type="term" value="C:membrane"/>
    <property type="evidence" value="ECO:0007669"/>
    <property type="project" value="TreeGrafter"/>
</dbReference>
<evidence type="ECO:0000313" key="5">
    <source>
        <dbReference type="EMBL" id="ORW99398.1"/>
    </source>
</evidence>
<dbReference type="CDD" id="cd05233">
    <property type="entry name" value="SDR_c"/>
    <property type="match status" value="1"/>
</dbReference>
<gene>
    <name evidence="5" type="ORF">AWC30_16205</name>
</gene>
<dbReference type="PANTHER" id="PTHR44196:SF1">
    <property type="entry name" value="DEHYDROGENASE_REDUCTASE SDR FAMILY MEMBER 7B"/>
    <property type="match status" value="1"/>
</dbReference>
<keyword evidence="2" id="KW-0560">Oxidoreductase</keyword>
<dbReference type="SUPFAM" id="SSF51735">
    <property type="entry name" value="NAD(P)-binding Rossmann-fold domains"/>
    <property type="match status" value="1"/>
</dbReference>
<dbReference type="AlphaFoldDB" id="A0A1X2EEN6"/>
<dbReference type="PRINTS" id="PR00080">
    <property type="entry name" value="SDRFAMILY"/>
</dbReference>
<dbReference type="STRING" id="1798.AWC30_16205"/>
<dbReference type="PANTHER" id="PTHR44196">
    <property type="entry name" value="DEHYDROGENASE/REDUCTASE SDR FAMILY MEMBER 7B"/>
    <property type="match status" value="1"/>
</dbReference>
<dbReference type="InterPro" id="IPR002347">
    <property type="entry name" value="SDR_fam"/>
</dbReference>
<accession>A0A1X2EEN6</accession>
<dbReference type="Pfam" id="PF00106">
    <property type="entry name" value="adh_short"/>
    <property type="match status" value="1"/>
</dbReference>
<dbReference type="GO" id="GO:0016491">
    <property type="term" value="F:oxidoreductase activity"/>
    <property type="evidence" value="ECO:0007669"/>
    <property type="project" value="UniProtKB-KW"/>
</dbReference>
<dbReference type="PRINTS" id="PR00081">
    <property type="entry name" value="GDHRDH"/>
</dbReference>
<evidence type="ECO:0000256" key="1">
    <source>
        <dbReference type="ARBA" id="ARBA00006484"/>
    </source>
</evidence>
<dbReference type="SMART" id="SM00822">
    <property type="entry name" value="PKS_KR"/>
    <property type="match status" value="1"/>
</dbReference>
<sequence length="297" mass="31468">MGRRRSRSVHGKTVLITGAADGIGAELARRLHAQGAGLMLVDLDDAKLAALAETLTGDRVRTAVADVRDLAALQAAATAAVEHFGGLDVVVANAGIIGYGSVSHIDPGAFQRIVDVNVVGVFNTVRATLPAVLESRGYLLLVSSMAAYTAGPGLTAYTASKAAVEQLANTLRLELAHRGVAVGSAHMSWIDTAMVRDSTSDLSTFAEMVRRLPVPLNRTTSVADCASAFVDGIERRRRRVNCPGWVGALRWLRPVLSTPLGELPIHRLAADLLPRMDAEVAALGRSTSAHTERLEQR</sequence>
<evidence type="ECO:0000256" key="3">
    <source>
        <dbReference type="RuleBase" id="RU000363"/>
    </source>
</evidence>
<dbReference type="EMBL" id="LQPZ01000047">
    <property type="protein sequence ID" value="ORW99398.1"/>
    <property type="molecule type" value="Genomic_DNA"/>
</dbReference>
<evidence type="ECO:0000313" key="6">
    <source>
        <dbReference type="Proteomes" id="UP000193090"/>
    </source>
</evidence>